<proteinExistence type="predicted"/>
<dbReference type="AlphaFoldDB" id="A0A0B6XV73"/>
<sequence>MNIMKYLMNYIRLDVDGWRNTGDTHIKKKILAAPSLHEEKKRVPEHRYQHQI</sequence>
<reference evidence="1" key="1">
    <citation type="submission" date="2014-12" db="EMBL/GenBank/DDBJ databases">
        <title>Insight into the proteome of Arion vulgaris.</title>
        <authorList>
            <person name="Aradska J."/>
            <person name="Bulat T."/>
            <person name="Smidak R."/>
            <person name="Sarate P."/>
            <person name="Gangsoo J."/>
            <person name="Sialana F."/>
            <person name="Bilban M."/>
            <person name="Lubec G."/>
        </authorList>
    </citation>
    <scope>NUCLEOTIDE SEQUENCE</scope>
    <source>
        <tissue evidence="1">Skin</tissue>
    </source>
</reference>
<gene>
    <name evidence="1" type="primary">ORF2621</name>
</gene>
<organism evidence="1">
    <name type="scientific">Arion vulgaris</name>
    <dbReference type="NCBI Taxonomy" id="1028688"/>
    <lineage>
        <taxon>Eukaryota</taxon>
        <taxon>Metazoa</taxon>
        <taxon>Spiralia</taxon>
        <taxon>Lophotrochozoa</taxon>
        <taxon>Mollusca</taxon>
        <taxon>Gastropoda</taxon>
        <taxon>Heterobranchia</taxon>
        <taxon>Euthyneura</taxon>
        <taxon>Panpulmonata</taxon>
        <taxon>Eupulmonata</taxon>
        <taxon>Stylommatophora</taxon>
        <taxon>Helicina</taxon>
        <taxon>Arionoidea</taxon>
        <taxon>Arionidae</taxon>
        <taxon>Arion</taxon>
    </lineage>
</organism>
<feature type="non-terminal residue" evidence="1">
    <location>
        <position position="52"/>
    </location>
</feature>
<name>A0A0B6XV73_9EUPU</name>
<accession>A0A0B6XV73</accession>
<dbReference type="EMBL" id="HACG01001047">
    <property type="protein sequence ID" value="CEK47912.1"/>
    <property type="molecule type" value="Transcribed_RNA"/>
</dbReference>
<protein>
    <submittedName>
        <fullName evidence="1">Uncharacterized protein</fullName>
    </submittedName>
</protein>
<evidence type="ECO:0000313" key="1">
    <source>
        <dbReference type="EMBL" id="CEK47912.1"/>
    </source>
</evidence>